<evidence type="ECO:0000256" key="5">
    <source>
        <dbReference type="SAM" id="MobiDB-lite"/>
    </source>
</evidence>
<dbReference type="InterPro" id="IPR001452">
    <property type="entry name" value="SH3_domain"/>
</dbReference>
<dbReference type="SUPFAM" id="SSF48366">
    <property type="entry name" value="Ras GEF"/>
    <property type="match status" value="1"/>
</dbReference>
<evidence type="ECO:0000256" key="3">
    <source>
        <dbReference type="PROSITE-ProRule" id="PRU00168"/>
    </source>
</evidence>
<feature type="compositionally biased region" description="Low complexity" evidence="5">
    <location>
        <begin position="703"/>
        <end position="716"/>
    </location>
</feature>
<evidence type="ECO:0000256" key="2">
    <source>
        <dbReference type="ARBA" id="ARBA00022658"/>
    </source>
</evidence>
<feature type="region of interest" description="Disordered" evidence="5">
    <location>
        <begin position="626"/>
        <end position="722"/>
    </location>
</feature>
<dbReference type="InterPro" id="IPR036028">
    <property type="entry name" value="SH3-like_dom_sf"/>
</dbReference>
<keyword evidence="2 3" id="KW-0344">Guanine-nucleotide releasing factor</keyword>
<protein>
    <submittedName>
        <fullName evidence="9">Ras GEF</fullName>
    </submittedName>
</protein>
<feature type="region of interest" description="Disordered" evidence="5">
    <location>
        <begin position="547"/>
        <end position="588"/>
    </location>
</feature>
<dbReference type="GO" id="GO:0005085">
    <property type="term" value="F:guanyl-nucleotide exchange factor activity"/>
    <property type="evidence" value="ECO:0007669"/>
    <property type="project" value="UniProtKB-KW"/>
</dbReference>
<proteinExistence type="predicted"/>
<gene>
    <name evidence="9" type="ORF">BT63DRAFT_431341</name>
</gene>
<dbReference type="PANTHER" id="PTHR23113:SF354">
    <property type="entry name" value="BUD SITE SELECTION PROTEIN 5"/>
    <property type="match status" value="1"/>
</dbReference>
<dbReference type="AlphaFoldDB" id="A0A6A6UM81"/>
<dbReference type="InterPro" id="IPR036964">
    <property type="entry name" value="RASGEF_cat_dom_sf"/>
</dbReference>
<sequence length="1231" mass="135224">MSPPLTPRTSKEALPEEQYEPRPESQTESRAEFQTDSQVETTFHHYLRAFYHFHPSSTVSSSGDESSITVPINQGDVILVHSIHPNGWADGSLLTSGARGWLPTNYCEPYDPPEIRTLLNSLTNLWDLVRSPEHESLIVFSRQDYVKGMIAGVRFFLEQTSCLSRDSSLILSHVGLRRLRKGLLSDLSMLVRIAKELQLAVQSDTTQTLVFEQLDELVLKAFKVVERAVRFHDIWSQDVDSESNKALSAQTSINRPPTPPVDNATDEQSTAGAEQHEDSTSHAVSVDSHFTKSSEPALPEMKVDNSLTKNEGGLASPSGSFGQDLSAQSQSAPRPVSISTKRISVSHRLSYIGKGGGGTQKHNLASERLSAAHDSFMGLLGTFIGLHIKSRSSHELAATTHKSVIACRELIAVVEEIWARDGRRTDSLKSARDVMYAKLADLVQTAKDMLATAQNGDDILDPEQGNRLVMTTTNCILAAGDCVSKAKHTIERIGDFEFESSSVGLADQIFGALSRTQSASPSESTVASTAASIADSEATRASFSLVDKPLPVAPGHGPPEPTARPPLPPLKTDSKPLPEPPKHSPLPITESIAEAPLPQASTQSPTRSSGSSIAPAISVLPRIQQDVSPTSSFQSPPLQPSEFSRMPRTDSVNTSTASAADTNSTWRNSMQDGASIVSHTSTRATTPDRSPTHQPNNSLMSNSVGSVSELQSVVSEETGEEQMLDTTFAHELVPSKDGQVLGGSLSALIERLTAHDSTPDATFSTTFYLTFRLFTTPMDFAQGLIDRFDYIGDSHNVGVPVRLRISNVFKGWLETHWQPESDADVLPVITDFAQTKLTLSLPSAGKRILELTTKVSEQQTGTLVPRLVSTLGRTSSSVSVFSSADNQIPSPIMSKSQLNALRQARMGVSQCSILDFDPMELARQFTIIESRIYCSIGPEELLNFEYTKKSESRVANVLAMSTLATDLANLVAESILQFEEPKKRAVMIKQWIKIGMKCLELANYDTLMAIICSINSSVVTRLKRTWELISQKTKTRLEELSAIVECSRNHSVLRERLKNHVAPCIPYVGMYLTDLTFTNAGNPASRELPGVEPKRYVINFDRCMKIAKTIGEVQRFQIPYRLIAVPELQEWMEMQINRVSKSDSANTQSYYRRSLLLEPREASVAQPKTHWYSSYTPNYQPVVVQQQPSHQPTLSQSDAESLSQRDGHSSKESISKDSIGSVKDKFDFQVN</sequence>
<evidence type="ECO:0000256" key="1">
    <source>
        <dbReference type="ARBA" id="ARBA00022443"/>
    </source>
</evidence>
<feature type="domain" description="SH3" evidence="6">
    <location>
        <begin position="42"/>
        <end position="112"/>
    </location>
</feature>
<feature type="compositionally biased region" description="Basic and acidic residues" evidence="5">
    <location>
        <begin position="572"/>
        <end position="582"/>
    </location>
</feature>
<evidence type="ECO:0000259" key="6">
    <source>
        <dbReference type="PROSITE" id="PS50002"/>
    </source>
</evidence>
<dbReference type="GO" id="GO:0005886">
    <property type="term" value="C:plasma membrane"/>
    <property type="evidence" value="ECO:0007669"/>
    <property type="project" value="TreeGrafter"/>
</dbReference>
<dbReference type="OrthoDB" id="546434at2759"/>
<evidence type="ECO:0000313" key="9">
    <source>
        <dbReference type="EMBL" id="KAF2672796.1"/>
    </source>
</evidence>
<dbReference type="SMART" id="SM00147">
    <property type="entry name" value="RasGEF"/>
    <property type="match status" value="1"/>
</dbReference>
<feature type="compositionally biased region" description="Basic and acidic residues" evidence="5">
    <location>
        <begin position="9"/>
        <end position="33"/>
    </location>
</feature>
<feature type="compositionally biased region" description="Low complexity" evidence="5">
    <location>
        <begin position="649"/>
        <end position="665"/>
    </location>
</feature>
<feature type="region of interest" description="Disordered" evidence="5">
    <location>
        <begin position="1185"/>
        <end position="1218"/>
    </location>
</feature>
<dbReference type="SUPFAM" id="SSF50044">
    <property type="entry name" value="SH3-domain"/>
    <property type="match status" value="1"/>
</dbReference>
<feature type="compositionally biased region" description="Polar residues" evidence="5">
    <location>
        <begin position="317"/>
        <end position="339"/>
    </location>
</feature>
<dbReference type="InterPro" id="IPR008937">
    <property type="entry name" value="Ras-like_GEF"/>
</dbReference>
<feature type="compositionally biased region" description="Polar residues" evidence="5">
    <location>
        <begin position="1193"/>
        <end position="1202"/>
    </location>
</feature>
<accession>A0A6A6UM81</accession>
<dbReference type="Gene3D" id="1.20.870.10">
    <property type="entry name" value="Son of sevenless (SoS) protein Chain: S domain 1"/>
    <property type="match status" value="1"/>
</dbReference>
<dbReference type="Gene3D" id="1.10.840.10">
    <property type="entry name" value="Ras guanine-nucleotide exchange factors catalytic domain"/>
    <property type="match status" value="1"/>
</dbReference>
<evidence type="ECO:0000313" key="10">
    <source>
        <dbReference type="Proteomes" id="UP000799302"/>
    </source>
</evidence>
<evidence type="ECO:0000256" key="4">
    <source>
        <dbReference type="PROSITE-ProRule" id="PRU00192"/>
    </source>
</evidence>
<evidence type="ECO:0000259" key="8">
    <source>
        <dbReference type="PROSITE" id="PS50212"/>
    </source>
</evidence>
<feature type="compositionally biased region" description="Polar residues" evidence="5">
    <location>
        <begin position="246"/>
        <end position="255"/>
    </location>
</feature>
<feature type="region of interest" description="Disordered" evidence="5">
    <location>
        <begin position="1"/>
        <end position="36"/>
    </location>
</feature>
<name>A0A6A6UM81_9PEZI</name>
<dbReference type="Gene3D" id="2.30.30.40">
    <property type="entry name" value="SH3 Domains"/>
    <property type="match status" value="1"/>
</dbReference>
<dbReference type="EMBL" id="MU004231">
    <property type="protein sequence ID" value="KAF2672796.1"/>
    <property type="molecule type" value="Genomic_DNA"/>
</dbReference>
<dbReference type="InterPro" id="IPR001895">
    <property type="entry name" value="RASGEF_cat_dom"/>
</dbReference>
<dbReference type="CDD" id="cd06224">
    <property type="entry name" value="REM"/>
    <property type="match status" value="1"/>
</dbReference>
<dbReference type="PROSITE" id="PS50212">
    <property type="entry name" value="RASGEF_NTER"/>
    <property type="match status" value="1"/>
</dbReference>
<dbReference type="Pfam" id="PF00618">
    <property type="entry name" value="RasGEF_N"/>
    <property type="match status" value="1"/>
</dbReference>
<organism evidence="9 10">
    <name type="scientific">Microthyrium microscopicum</name>
    <dbReference type="NCBI Taxonomy" id="703497"/>
    <lineage>
        <taxon>Eukaryota</taxon>
        <taxon>Fungi</taxon>
        <taxon>Dikarya</taxon>
        <taxon>Ascomycota</taxon>
        <taxon>Pezizomycotina</taxon>
        <taxon>Dothideomycetes</taxon>
        <taxon>Dothideomycetes incertae sedis</taxon>
        <taxon>Microthyriales</taxon>
        <taxon>Microthyriaceae</taxon>
        <taxon>Microthyrium</taxon>
    </lineage>
</organism>
<dbReference type="GO" id="GO:0007265">
    <property type="term" value="P:Ras protein signal transduction"/>
    <property type="evidence" value="ECO:0007669"/>
    <property type="project" value="TreeGrafter"/>
</dbReference>
<dbReference type="InterPro" id="IPR000651">
    <property type="entry name" value="Ras-like_Gua-exchang_fac_N"/>
</dbReference>
<feature type="region of interest" description="Disordered" evidence="5">
    <location>
        <begin position="246"/>
        <end position="339"/>
    </location>
</feature>
<dbReference type="PANTHER" id="PTHR23113">
    <property type="entry name" value="GUANINE NUCLEOTIDE EXCHANGE FACTOR"/>
    <property type="match status" value="1"/>
</dbReference>
<dbReference type="SMART" id="SM00326">
    <property type="entry name" value="SH3"/>
    <property type="match status" value="1"/>
</dbReference>
<dbReference type="CDD" id="cd00155">
    <property type="entry name" value="RasGEF"/>
    <property type="match status" value="1"/>
</dbReference>
<dbReference type="Pfam" id="PF00617">
    <property type="entry name" value="RasGEF"/>
    <property type="match status" value="1"/>
</dbReference>
<reference evidence="9" key="1">
    <citation type="journal article" date="2020" name="Stud. Mycol.">
        <title>101 Dothideomycetes genomes: a test case for predicting lifestyles and emergence of pathogens.</title>
        <authorList>
            <person name="Haridas S."/>
            <person name="Albert R."/>
            <person name="Binder M."/>
            <person name="Bloem J."/>
            <person name="Labutti K."/>
            <person name="Salamov A."/>
            <person name="Andreopoulos B."/>
            <person name="Baker S."/>
            <person name="Barry K."/>
            <person name="Bills G."/>
            <person name="Bluhm B."/>
            <person name="Cannon C."/>
            <person name="Castanera R."/>
            <person name="Culley D."/>
            <person name="Daum C."/>
            <person name="Ezra D."/>
            <person name="Gonzalez J."/>
            <person name="Henrissat B."/>
            <person name="Kuo A."/>
            <person name="Liang C."/>
            <person name="Lipzen A."/>
            <person name="Lutzoni F."/>
            <person name="Magnuson J."/>
            <person name="Mondo S."/>
            <person name="Nolan M."/>
            <person name="Ohm R."/>
            <person name="Pangilinan J."/>
            <person name="Park H.-J."/>
            <person name="Ramirez L."/>
            <person name="Alfaro M."/>
            <person name="Sun H."/>
            <person name="Tritt A."/>
            <person name="Yoshinaga Y."/>
            <person name="Zwiers L.-H."/>
            <person name="Turgeon B."/>
            <person name="Goodwin S."/>
            <person name="Spatafora J."/>
            <person name="Crous P."/>
            <person name="Grigoriev I."/>
        </authorList>
    </citation>
    <scope>NUCLEOTIDE SEQUENCE</scope>
    <source>
        <strain evidence="9">CBS 115976</strain>
    </source>
</reference>
<keyword evidence="1 4" id="KW-0728">SH3 domain</keyword>
<feature type="domain" description="N-terminal Ras-GEF" evidence="8">
    <location>
        <begin position="736"/>
        <end position="856"/>
    </location>
</feature>
<feature type="domain" description="Ras-GEF" evidence="7">
    <location>
        <begin position="917"/>
        <end position="1160"/>
    </location>
</feature>
<dbReference type="Proteomes" id="UP000799302">
    <property type="component" value="Unassembled WGS sequence"/>
</dbReference>
<feature type="compositionally biased region" description="Basic and acidic residues" evidence="5">
    <location>
        <begin position="1203"/>
        <end position="1215"/>
    </location>
</feature>
<feature type="compositionally biased region" description="Pro residues" evidence="5">
    <location>
        <begin position="556"/>
        <end position="569"/>
    </location>
</feature>
<feature type="compositionally biased region" description="Polar residues" evidence="5">
    <location>
        <begin position="626"/>
        <end position="636"/>
    </location>
</feature>
<dbReference type="PROSITE" id="PS50002">
    <property type="entry name" value="SH3"/>
    <property type="match status" value="1"/>
</dbReference>
<dbReference type="SMART" id="SM00229">
    <property type="entry name" value="RasGEFN"/>
    <property type="match status" value="1"/>
</dbReference>
<evidence type="ECO:0000259" key="7">
    <source>
        <dbReference type="PROSITE" id="PS50009"/>
    </source>
</evidence>
<dbReference type="PROSITE" id="PS50009">
    <property type="entry name" value="RASGEF_CAT"/>
    <property type="match status" value="1"/>
</dbReference>
<feature type="compositionally biased region" description="Polar residues" evidence="5">
    <location>
        <begin position="666"/>
        <end position="702"/>
    </location>
</feature>
<keyword evidence="10" id="KW-1185">Reference proteome</keyword>
<dbReference type="InterPro" id="IPR023578">
    <property type="entry name" value="Ras_GEF_dom_sf"/>
</dbReference>